<dbReference type="PROSITE" id="PS00630">
    <property type="entry name" value="IMP_2"/>
    <property type="match status" value="1"/>
</dbReference>
<feature type="binding site" evidence="5">
    <location>
        <position position="113"/>
    </location>
    <ligand>
        <name>Mg(2+)</name>
        <dbReference type="ChEBI" id="CHEBI:18420"/>
        <label>1</label>
        <note>catalytic</note>
    </ligand>
</feature>
<dbReference type="AlphaFoldDB" id="A0A243RGK3"/>
<comment type="caution">
    <text evidence="6">The sequence shown here is derived from an EMBL/GenBank/DDBJ whole genome shotgun (WGS) entry which is preliminary data.</text>
</comment>
<feature type="binding site" evidence="5">
    <location>
        <position position="238"/>
    </location>
    <ligand>
        <name>Mg(2+)</name>
        <dbReference type="ChEBI" id="CHEBI:18420"/>
        <label>1</label>
        <note>catalytic</note>
    </ligand>
</feature>
<dbReference type="EC" id="3.1.3.25" evidence="2"/>
<evidence type="ECO:0000256" key="2">
    <source>
        <dbReference type="ARBA" id="ARBA00013106"/>
    </source>
</evidence>
<dbReference type="Gene3D" id="3.40.190.80">
    <property type="match status" value="1"/>
</dbReference>
<dbReference type="Pfam" id="PF00459">
    <property type="entry name" value="Inositol_P"/>
    <property type="match status" value="1"/>
</dbReference>
<dbReference type="Proteomes" id="UP000195105">
    <property type="component" value="Unassembled WGS sequence"/>
</dbReference>
<protein>
    <recommendedName>
        <fullName evidence="2">inositol-phosphate phosphatase</fullName>
        <ecNumber evidence="2">3.1.3.25</ecNumber>
    </recommendedName>
</protein>
<gene>
    <name evidence="6" type="ORF">CA983_35795</name>
</gene>
<name>A0A243RGK3_9ACTN</name>
<proteinExistence type="predicted"/>
<evidence type="ECO:0000313" key="6">
    <source>
        <dbReference type="EMBL" id="OUC93888.1"/>
    </source>
</evidence>
<dbReference type="GO" id="GO:0008934">
    <property type="term" value="F:inositol monophosphate 1-phosphatase activity"/>
    <property type="evidence" value="ECO:0007669"/>
    <property type="project" value="TreeGrafter"/>
</dbReference>
<keyword evidence="7" id="KW-1185">Reference proteome</keyword>
<dbReference type="GO" id="GO:0046854">
    <property type="term" value="P:phosphatidylinositol phosphate biosynthetic process"/>
    <property type="evidence" value="ECO:0007669"/>
    <property type="project" value="InterPro"/>
</dbReference>
<keyword evidence="4 5" id="KW-0460">Magnesium</keyword>
<evidence type="ECO:0000256" key="4">
    <source>
        <dbReference type="ARBA" id="ARBA00022842"/>
    </source>
</evidence>
<comment type="cofactor">
    <cofactor evidence="5">
        <name>Mg(2+)</name>
        <dbReference type="ChEBI" id="CHEBI:18420"/>
    </cofactor>
</comment>
<reference evidence="6 7" key="1">
    <citation type="submission" date="2017-05" db="EMBL/GenBank/DDBJ databases">
        <title>Biotechnological potential of actinobacteria isolated from South African environments.</title>
        <authorList>
            <person name="Le Roes-Hill M."/>
            <person name="Prins A."/>
            <person name="Durrell K.A."/>
        </authorList>
    </citation>
    <scope>NUCLEOTIDE SEQUENCE [LARGE SCALE GENOMIC DNA]</scope>
    <source>
        <strain evidence="6 7">HMC13</strain>
    </source>
</reference>
<accession>A0A243RGK3</accession>
<evidence type="ECO:0000256" key="1">
    <source>
        <dbReference type="ARBA" id="ARBA00001033"/>
    </source>
</evidence>
<dbReference type="InterPro" id="IPR020550">
    <property type="entry name" value="Inositol_monophosphatase_CS"/>
</dbReference>
<feature type="binding site" evidence="5">
    <location>
        <position position="110"/>
    </location>
    <ligand>
        <name>Mg(2+)</name>
        <dbReference type="ChEBI" id="CHEBI:18420"/>
        <label>1</label>
        <note>catalytic</note>
    </ligand>
</feature>
<dbReference type="GO" id="GO:0006020">
    <property type="term" value="P:inositol metabolic process"/>
    <property type="evidence" value="ECO:0007669"/>
    <property type="project" value="TreeGrafter"/>
</dbReference>
<sequence length="294" mass="32035">MLRRFGRFWRRTQAAWTIEVRRRAYMSDFPMEWLDPVLDRCRSEVLEHRPRSSTKTLDDGRIEPVTDLDLRIEGHLIAAALEAYPSADVLSEETHCNPAALASELCFVIDPIDGTKELIAGTADCAISVALFQRGRPVAGVLDLPFRSQRFACSTDCGVRVNGRPVQLEEPPQLRAAKLAVSPTQRADPAFASVWTRLLPGHIAPVGAFTPKVAQILCGECHAAFYPPKPGKSIFLWDYAAAALLLAEAGGTLMSLDGMSLLNALPMEHSGGWVAGPADLCGEIRSAILETESA</sequence>
<dbReference type="EMBL" id="NGFN01000349">
    <property type="protein sequence ID" value="OUC93888.1"/>
    <property type="molecule type" value="Genomic_DNA"/>
</dbReference>
<keyword evidence="3 5" id="KW-0479">Metal-binding</keyword>
<dbReference type="InterPro" id="IPR000760">
    <property type="entry name" value="Inositol_monophosphatase-like"/>
</dbReference>
<organism evidence="6 7">
    <name type="scientific">Streptomyces swartbergensis</name>
    <dbReference type="NCBI Taxonomy" id="487165"/>
    <lineage>
        <taxon>Bacteria</taxon>
        <taxon>Bacillati</taxon>
        <taxon>Actinomycetota</taxon>
        <taxon>Actinomycetes</taxon>
        <taxon>Kitasatosporales</taxon>
        <taxon>Streptomycetaceae</taxon>
        <taxon>Streptomyces</taxon>
    </lineage>
</organism>
<dbReference type="PRINTS" id="PR00377">
    <property type="entry name" value="IMPHPHTASES"/>
</dbReference>
<dbReference type="GO" id="GO:0007165">
    <property type="term" value="P:signal transduction"/>
    <property type="evidence" value="ECO:0007669"/>
    <property type="project" value="TreeGrafter"/>
</dbReference>
<evidence type="ECO:0000256" key="3">
    <source>
        <dbReference type="ARBA" id="ARBA00022723"/>
    </source>
</evidence>
<evidence type="ECO:0000313" key="7">
    <source>
        <dbReference type="Proteomes" id="UP000195105"/>
    </source>
</evidence>
<dbReference type="Gene3D" id="3.30.540.10">
    <property type="entry name" value="Fructose-1,6-Bisphosphatase, subunit A, domain 1"/>
    <property type="match status" value="1"/>
</dbReference>
<dbReference type="PANTHER" id="PTHR20854:SF4">
    <property type="entry name" value="INOSITOL-1-MONOPHOSPHATASE-RELATED"/>
    <property type="match status" value="1"/>
</dbReference>
<feature type="binding site" evidence="5">
    <location>
        <position position="92"/>
    </location>
    <ligand>
        <name>Mg(2+)</name>
        <dbReference type="ChEBI" id="CHEBI:18420"/>
        <label>1</label>
        <note>catalytic</note>
    </ligand>
</feature>
<comment type="catalytic activity">
    <reaction evidence="1">
        <text>a myo-inositol phosphate + H2O = myo-inositol + phosphate</text>
        <dbReference type="Rhea" id="RHEA:24056"/>
        <dbReference type="ChEBI" id="CHEBI:15377"/>
        <dbReference type="ChEBI" id="CHEBI:17268"/>
        <dbReference type="ChEBI" id="CHEBI:43474"/>
        <dbReference type="ChEBI" id="CHEBI:84139"/>
        <dbReference type="EC" id="3.1.3.25"/>
    </reaction>
</comment>
<evidence type="ECO:0000256" key="5">
    <source>
        <dbReference type="PIRSR" id="PIRSR600760-2"/>
    </source>
</evidence>
<feature type="binding site" evidence="5">
    <location>
        <position position="112"/>
    </location>
    <ligand>
        <name>Mg(2+)</name>
        <dbReference type="ChEBI" id="CHEBI:18420"/>
        <label>1</label>
        <note>catalytic</note>
    </ligand>
</feature>
<dbReference type="GO" id="GO:0046872">
    <property type="term" value="F:metal ion binding"/>
    <property type="evidence" value="ECO:0007669"/>
    <property type="project" value="UniProtKB-KW"/>
</dbReference>
<dbReference type="SUPFAM" id="SSF56655">
    <property type="entry name" value="Carbohydrate phosphatase"/>
    <property type="match status" value="1"/>
</dbReference>
<dbReference type="PANTHER" id="PTHR20854">
    <property type="entry name" value="INOSITOL MONOPHOSPHATASE"/>
    <property type="match status" value="1"/>
</dbReference>